<dbReference type="GO" id="GO:0004519">
    <property type="term" value="F:endonuclease activity"/>
    <property type="evidence" value="ECO:0007669"/>
    <property type="project" value="UniProtKB-KW"/>
</dbReference>
<dbReference type="CDD" id="cd22362">
    <property type="entry name" value="TnsA_endonuclease-like"/>
    <property type="match status" value="1"/>
</dbReference>
<feature type="domain" description="TnsA endonuclease N-terminal" evidence="2">
    <location>
        <begin position="74"/>
        <end position="169"/>
    </location>
</feature>
<dbReference type="GO" id="GO:0003676">
    <property type="term" value="F:nucleic acid binding"/>
    <property type="evidence" value="ECO:0007669"/>
    <property type="project" value="InterPro"/>
</dbReference>
<protein>
    <submittedName>
        <fullName evidence="3">TnsA endonuclease-like protein</fullName>
    </submittedName>
</protein>
<proteinExistence type="predicted"/>
<sequence length="283" mass="33501">MAKRKREMSRDKIDKLIKQGRGSGTMENYKPWHQIHDVASLGRVTRIKGWKTKRVHHFLSDLEKYFYLLAQWSDYVIDIREQYPLLPIEETMQIAEELSIKHNTDVTTKDETVLTTDFLITLKIGNKTVDIARTLKYAKDIENYRIMEKFEIERTYWEKRGIDWGIVTEKQIPKIMCQNLYNIHQSYFIEQDDDLKSRDIRYLSKILINRIQNQKSTIVQVTTDMDIELGMPAGTSLKILKYLIVNKFLGVDLETRLNFNKITTDKINVQESRKLFDSITGWI</sequence>
<dbReference type="InterPro" id="IPR011856">
    <property type="entry name" value="tRNA_endonuc-like_dom_sf"/>
</dbReference>
<organism evidence="3 4">
    <name type="scientific">Serpentinicella alkaliphila</name>
    <dbReference type="NCBI Taxonomy" id="1734049"/>
    <lineage>
        <taxon>Bacteria</taxon>
        <taxon>Bacillati</taxon>
        <taxon>Bacillota</taxon>
        <taxon>Clostridia</taxon>
        <taxon>Peptostreptococcales</taxon>
        <taxon>Natronincolaceae</taxon>
        <taxon>Serpentinicella</taxon>
    </lineage>
</organism>
<dbReference type="InterPro" id="IPR036388">
    <property type="entry name" value="WH-like_DNA-bd_sf"/>
</dbReference>
<dbReference type="Proteomes" id="UP000295504">
    <property type="component" value="Unassembled WGS sequence"/>
</dbReference>
<keyword evidence="3" id="KW-0540">Nuclease</keyword>
<dbReference type="InterPro" id="IPR014833">
    <property type="entry name" value="TnsA_N"/>
</dbReference>
<accession>A0A4R2TEG5</accession>
<evidence type="ECO:0000259" key="1">
    <source>
        <dbReference type="Pfam" id="PF08721"/>
    </source>
</evidence>
<evidence type="ECO:0000313" key="4">
    <source>
        <dbReference type="Proteomes" id="UP000295504"/>
    </source>
</evidence>
<keyword evidence="4" id="KW-1185">Reference proteome</keyword>
<dbReference type="Gene3D" id="3.40.1350.10">
    <property type="match status" value="1"/>
</dbReference>
<dbReference type="InterPro" id="IPR014832">
    <property type="entry name" value="TnsA_C"/>
</dbReference>
<reference evidence="3 4" key="1">
    <citation type="submission" date="2019-03" db="EMBL/GenBank/DDBJ databases">
        <title>Genomic Encyclopedia of Type Strains, Phase IV (KMG-IV): sequencing the most valuable type-strain genomes for metagenomic binning, comparative biology and taxonomic classification.</title>
        <authorList>
            <person name="Goeker M."/>
        </authorList>
    </citation>
    <scope>NUCLEOTIDE SEQUENCE [LARGE SCALE GENOMIC DNA]</scope>
    <source>
        <strain evidence="3 4">DSM 100013</strain>
    </source>
</reference>
<dbReference type="Pfam" id="PF08721">
    <property type="entry name" value="Tn7_Tnp_TnsA_C"/>
    <property type="match status" value="1"/>
</dbReference>
<keyword evidence="3" id="KW-0255">Endonuclease</keyword>
<name>A0A4R2TEG5_9FIRM</name>
<dbReference type="SUPFAM" id="SSF52980">
    <property type="entry name" value="Restriction endonuclease-like"/>
    <property type="match status" value="1"/>
</dbReference>
<gene>
    <name evidence="3" type="ORF">EDD79_102131</name>
</gene>
<feature type="domain" description="TnsA endonuclease C-terminal" evidence="1">
    <location>
        <begin position="171"/>
        <end position="253"/>
    </location>
</feature>
<evidence type="ECO:0000313" key="3">
    <source>
        <dbReference type="EMBL" id="TCQ01900.1"/>
    </source>
</evidence>
<dbReference type="EMBL" id="SLYC01000021">
    <property type="protein sequence ID" value="TCQ01900.1"/>
    <property type="molecule type" value="Genomic_DNA"/>
</dbReference>
<keyword evidence="3" id="KW-0378">Hydrolase</keyword>
<evidence type="ECO:0000259" key="2">
    <source>
        <dbReference type="Pfam" id="PF08722"/>
    </source>
</evidence>
<dbReference type="Gene3D" id="1.10.10.10">
    <property type="entry name" value="Winged helix-like DNA-binding domain superfamily/Winged helix DNA-binding domain"/>
    <property type="match status" value="1"/>
</dbReference>
<dbReference type="InterPro" id="IPR011335">
    <property type="entry name" value="Restrct_endonuc-II-like"/>
</dbReference>
<comment type="caution">
    <text evidence="3">The sequence shown here is derived from an EMBL/GenBank/DDBJ whole genome shotgun (WGS) entry which is preliminary data.</text>
</comment>
<dbReference type="AlphaFoldDB" id="A0A4R2TEG5"/>
<dbReference type="RefSeq" id="WP_165913697.1">
    <property type="nucleotide sequence ID" value="NZ_CP058648.1"/>
</dbReference>
<dbReference type="Pfam" id="PF08722">
    <property type="entry name" value="Tn7_TnsA-like_N"/>
    <property type="match status" value="1"/>
</dbReference>